<keyword evidence="3" id="KW-1185">Reference proteome</keyword>
<keyword evidence="1" id="KW-1133">Transmembrane helix</keyword>
<evidence type="ECO:0000256" key="1">
    <source>
        <dbReference type="SAM" id="Phobius"/>
    </source>
</evidence>
<comment type="caution">
    <text evidence="2">The sequence shown here is derived from an EMBL/GenBank/DDBJ whole genome shotgun (WGS) entry which is preliminary data.</text>
</comment>
<organism evidence="2 3">
    <name type="scientific">Vibrio tubiashii ATCC 19109</name>
    <dbReference type="NCBI Taxonomy" id="1051646"/>
    <lineage>
        <taxon>Bacteria</taxon>
        <taxon>Pseudomonadati</taxon>
        <taxon>Pseudomonadota</taxon>
        <taxon>Gammaproteobacteria</taxon>
        <taxon>Vibrionales</taxon>
        <taxon>Vibrionaceae</taxon>
        <taxon>Vibrio</taxon>
        <taxon>Vibrio oreintalis group</taxon>
    </lineage>
</organism>
<dbReference type="EMBL" id="AFWI01000034">
    <property type="protein sequence ID" value="EGU58271.1"/>
    <property type="molecule type" value="Genomic_DNA"/>
</dbReference>
<gene>
    <name evidence="2" type="ORF">VITU9109_06914</name>
</gene>
<evidence type="ECO:0000313" key="3">
    <source>
        <dbReference type="Proteomes" id="UP000003836"/>
    </source>
</evidence>
<accession>A0ABP2LQ70</accession>
<evidence type="ECO:0000313" key="2">
    <source>
        <dbReference type="EMBL" id="EGU58271.1"/>
    </source>
</evidence>
<dbReference type="RefSeq" id="WP_004743239.1">
    <property type="nucleotide sequence ID" value="NZ_AFWI01000034.1"/>
</dbReference>
<reference evidence="2 3" key="1">
    <citation type="journal article" date="2012" name="Int. J. Syst. Evol. Microbiol.">
        <title>Vibrio caribbeanicus sp. nov., isolated from the marine sponge Scleritoderma cyanea.</title>
        <authorList>
            <person name="Hoffmann M."/>
            <person name="Monday S.R."/>
            <person name="Allard M.W."/>
            <person name="Strain E.A."/>
            <person name="Whittaker P."/>
            <person name="Naum M."/>
            <person name="McCarthy P.J."/>
            <person name="Lopez J.V."/>
            <person name="Fischer M."/>
            <person name="Brown E.W."/>
        </authorList>
    </citation>
    <scope>NUCLEOTIDE SEQUENCE [LARGE SCALE GENOMIC DNA]</scope>
    <source>
        <strain evidence="2 3">ATCC 19109</strain>
    </source>
</reference>
<dbReference type="Proteomes" id="UP000003836">
    <property type="component" value="Unassembled WGS sequence"/>
</dbReference>
<proteinExistence type="predicted"/>
<keyword evidence="1" id="KW-0812">Transmembrane</keyword>
<dbReference type="GeneID" id="23448041"/>
<name>A0ABP2LQ70_9VIBR</name>
<sequence>MSDYFLKKHQVEGLLTDGPLNTFASRLAFLIPTILFAVGATAVTFFGVRYTFSQLLGGIGVLLVTASCVPFAFQKQKKAKQTRRNNEESEK</sequence>
<keyword evidence="1" id="KW-0472">Membrane</keyword>
<protein>
    <submittedName>
        <fullName evidence="2">Uncharacterized protein</fullName>
    </submittedName>
</protein>
<feature type="transmembrane region" description="Helical" evidence="1">
    <location>
        <begin position="27"/>
        <end position="48"/>
    </location>
</feature>
<feature type="transmembrane region" description="Helical" evidence="1">
    <location>
        <begin position="54"/>
        <end position="73"/>
    </location>
</feature>